<comment type="caution">
    <text evidence="2">The sequence shown here is derived from an EMBL/GenBank/DDBJ whole genome shotgun (WGS) entry which is preliminary data.</text>
</comment>
<evidence type="ECO:0000313" key="3">
    <source>
        <dbReference type="Proteomes" id="UP000076962"/>
    </source>
</evidence>
<dbReference type="InterPro" id="IPR029030">
    <property type="entry name" value="Caspase-like_dom_sf"/>
</dbReference>
<accession>A0A176S3J7</accession>
<proteinExistence type="predicted"/>
<keyword evidence="3" id="KW-1185">Reference proteome</keyword>
<evidence type="ECO:0000313" key="2">
    <source>
        <dbReference type="EMBL" id="OAD22507.1"/>
    </source>
</evidence>
<dbReference type="PROSITE" id="PS50202">
    <property type="entry name" value="MSP"/>
    <property type="match status" value="1"/>
</dbReference>
<evidence type="ECO:0000259" key="1">
    <source>
        <dbReference type="PROSITE" id="PS50202"/>
    </source>
</evidence>
<dbReference type="InterPro" id="IPR000535">
    <property type="entry name" value="MSP_dom"/>
</dbReference>
<dbReference type="PANTHER" id="PTHR48104">
    <property type="entry name" value="METACASPASE-4"/>
    <property type="match status" value="1"/>
</dbReference>
<dbReference type="Gene3D" id="3.40.50.1460">
    <property type="match status" value="1"/>
</dbReference>
<dbReference type="InterPro" id="IPR011600">
    <property type="entry name" value="Pept_C14_caspase"/>
</dbReference>
<dbReference type="Pfam" id="PF00656">
    <property type="entry name" value="Peptidase_C14"/>
    <property type="match status" value="1"/>
</dbReference>
<dbReference type="GO" id="GO:0005737">
    <property type="term" value="C:cytoplasm"/>
    <property type="evidence" value="ECO:0007669"/>
    <property type="project" value="TreeGrafter"/>
</dbReference>
<name>A0A176S3J7_9GAMM</name>
<dbReference type="PANTHER" id="PTHR48104:SF30">
    <property type="entry name" value="METACASPASE-1"/>
    <property type="match status" value="1"/>
</dbReference>
<dbReference type="Proteomes" id="UP000076962">
    <property type="component" value="Unassembled WGS sequence"/>
</dbReference>
<gene>
    <name evidence="2" type="ORF">THIOM_001687</name>
</gene>
<feature type="domain" description="MSP" evidence="1">
    <location>
        <begin position="603"/>
        <end position="650"/>
    </location>
</feature>
<dbReference type="GO" id="GO:0006508">
    <property type="term" value="P:proteolysis"/>
    <property type="evidence" value="ECO:0007669"/>
    <property type="project" value="InterPro"/>
</dbReference>
<dbReference type="GO" id="GO:0004197">
    <property type="term" value="F:cysteine-type endopeptidase activity"/>
    <property type="evidence" value="ECO:0007669"/>
    <property type="project" value="InterPro"/>
</dbReference>
<dbReference type="AlphaFoldDB" id="A0A176S3J7"/>
<dbReference type="EMBL" id="LUTY01000904">
    <property type="protein sequence ID" value="OAD22507.1"/>
    <property type="molecule type" value="Genomic_DNA"/>
</dbReference>
<protein>
    <submittedName>
        <fullName evidence="2">Peptidase C14 caspase catalytic subunit p20</fullName>
    </submittedName>
</protein>
<sequence length="650" mass="73915">MLKTKIIRGKHALLIAIQDYSQTTFDSLSAPANDLKLTQGVLRERFGFVEHDFIILKDEKATHSGIENAFNVLNERIKPNDFVYIFYSGHGSQTKDLNGEEPSGYDQTWVSYGARTGRQGIDNYDVLDDEIDKWLSNLYEKTQNVVFISDSCHSATVTRGRAIEEDKRPHLLGKRSYQPLKTHYGIHIGAARDNESAIELAQKDGQYYSLFTWYWTQNLQQAQAGETWNDVFKRTYAQVTIDRGMAQHPQIEGEHRRQVLGPGFSALSPTIPIIRIVSKRRVKIKAGSLAGVTKGSVYRLYNSPEDSPRLKIYHVTPFASYAKTEPKGEIKVGDLVVEESHAYHFTPFKVYLGADLDKDKPLLRAITTGFDALEAYQLTNNPHQANLHLYLLRPFANQDGQLIYASPDDALPKSFPNQPPELWILTPDQRLFKKGLKIPFSNLKEGVKLLQDILKKMARIRELKQLKSPRGSTLPVSVQISLLSPDNSCLKGPNCVQLSDYDLGWYRKTGSYFFQEIDGRTLSQGESLSLSLFNKSEQDYYCYLINIGPDGAIQTLFPPYWEQMEFARVNKGEKGDKKIILEMEQVGEETLKLITSRQPIDVSLLEQPARREGLNPLEQLLFNAAHGQRDDTSIEINEWATEQVTFKVRQ</sequence>
<dbReference type="SUPFAM" id="SSF52129">
    <property type="entry name" value="Caspase-like"/>
    <property type="match status" value="1"/>
</dbReference>
<reference evidence="2 3" key="1">
    <citation type="submission" date="2016-05" db="EMBL/GenBank/DDBJ databases">
        <title>Single-cell genome of chain-forming Candidatus Thiomargarita nelsonii and comparison to other large sulfur-oxidizing bacteria.</title>
        <authorList>
            <person name="Winkel M."/>
            <person name="Salman V."/>
            <person name="Woyke T."/>
            <person name="Schulz-Vogt H."/>
            <person name="Richter M."/>
            <person name="Flood B."/>
            <person name="Bailey J."/>
            <person name="Amann R."/>
            <person name="Mussmann M."/>
        </authorList>
    </citation>
    <scope>NUCLEOTIDE SEQUENCE [LARGE SCALE GENOMIC DNA]</scope>
    <source>
        <strain evidence="2 3">THI036</strain>
    </source>
</reference>
<dbReference type="InterPro" id="IPR050452">
    <property type="entry name" value="Metacaspase"/>
</dbReference>
<organism evidence="2 3">
    <name type="scientific">Candidatus Thiomargarita nelsonii</name>
    <dbReference type="NCBI Taxonomy" id="1003181"/>
    <lineage>
        <taxon>Bacteria</taxon>
        <taxon>Pseudomonadati</taxon>
        <taxon>Pseudomonadota</taxon>
        <taxon>Gammaproteobacteria</taxon>
        <taxon>Thiotrichales</taxon>
        <taxon>Thiotrichaceae</taxon>
        <taxon>Thiomargarita</taxon>
    </lineage>
</organism>